<reference evidence="1" key="1">
    <citation type="journal article" date="2021" name="Proc. Natl. Acad. Sci. U.S.A.">
        <title>A Catalog of Tens of Thousands of Viruses from Human Metagenomes Reveals Hidden Associations with Chronic Diseases.</title>
        <authorList>
            <person name="Tisza M.J."/>
            <person name="Buck C.B."/>
        </authorList>
    </citation>
    <scope>NUCLEOTIDE SEQUENCE</scope>
    <source>
        <strain evidence="1">CtZer25</strain>
    </source>
</reference>
<evidence type="ECO:0000313" key="1">
    <source>
        <dbReference type="EMBL" id="DAE32065.1"/>
    </source>
</evidence>
<protein>
    <submittedName>
        <fullName evidence="1">Uncharacterized protein</fullName>
    </submittedName>
</protein>
<name>A0A8S5RLS9_9VIRU</name>
<proteinExistence type="predicted"/>
<sequence>MTRPPYIVDGVDFTDYVNRWQYSVGYVYREGSNAALRLSGLQPRDLLAIKTRVSVTVNDQQGPQLAALLTAVLKNYVQLTYFEPKDNAVRTATFMPTVEEVSIPPVPGSVRWGKGFRITMEEA</sequence>
<accession>A0A8S5RLS9</accession>
<dbReference type="EMBL" id="BK059115">
    <property type="protein sequence ID" value="DAE32065.1"/>
    <property type="molecule type" value="Genomic_DNA"/>
</dbReference>
<organism evidence="1">
    <name type="scientific">virus sp. ctZer25</name>
    <dbReference type="NCBI Taxonomy" id="2825819"/>
    <lineage>
        <taxon>Viruses</taxon>
    </lineage>
</organism>